<dbReference type="Proteomes" id="UP000231070">
    <property type="component" value="Unassembled WGS sequence"/>
</dbReference>
<dbReference type="EMBL" id="NQVN01000009">
    <property type="protein sequence ID" value="PIO98606.1"/>
    <property type="molecule type" value="Genomic_DNA"/>
</dbReference>
<dbReference type="RefSeq" id="WP_100081281.1">
    <property type="nucleotide sequence ID" value="NZ_NQVN01000009.1"/>
</dbReference>
<evidence type="ECO:0000313" key="2">
    <source>
        <dbReference type="Proteomes" id="UP000231070"/>
    </source>
</evidence>
<dbReference type="AlphaFoldDB" id="A0A2G9WV66"/>
<keyword evidence="2" id="KW-1185">Reference proteome</keyword>
<dbReference type="OrthoDB" id="9971065at2"/>
<evidence type="ECO:0000313" key="1">
    <source>
        <dbReference type="EMBL" id="PIO98606.1"/>
    </source>
</evidence>
<gene>
    <name evidence="1" type="ORF">CJ014_14915</name>
</gene>
<name>A0A2G9WV66_9HYPH</name>
<protein>
    <submittedName>
        <fullName evidence="1">Uncharacterized protein</fullName>
    </submittedName>
</protein>
<comment type="caution">
    <text evidence="1">The sequence shown here is derived from an EMBL/GenBank/DDBJ whole genome shotgun (WGS) entry which is preliminary data.</text>
</comment>
<reference evidence="1 2" key="1">
    <citation type="submission" date="2017-08" db="EMBL/GenBank/DDBJ databases">
        <title>Pleomorphomonas carboxidotrophicus sp. nov., a new mesophilic hydrogenogenic carboxidotroph.</title>
        <authorList>
            <person name="Esquivel-Elizondo S."/>
            <person name="Krajmalnik-Brown R."/>
            <person name="Maldonado J."/>
        </authorList>
    </citation>
    <scope>NUCLEOTIDE SEQUENCE [LARGE SCALE GENOMIC DNA]</scope>
    <source>
        <strain evidence="1 2">SVCO-16</strain>
    </source>
</reference>
<organism evidence="1 2">
    <name type="scientific">Pleomorphomonas carboxyditropha</name>
    <dbReference type="NCBI Taxonomy" id="2023338"/>
    <lineage>
        <taxon>Bacteria</taxon>
        <taxon>Pseudomonadati</taxon>
        <taxon>Pseudomonadota</taxon>
        <taxon>Alphaproteobacteria</taxon>
        <taxon>Hyphomicrobiales</taxon>
        <taxon>Pleomorphomonadaceae</taxon>
        <taxon>Pleomorphomonas</taxon>
    </lineage>
</organism>
<accession>A0A2G9WV66</accession>
<proteinExistence type="predicted"/>
<sequence>MRDIVLRLTEKEAAILMVALENLVLPLLADEREEKRSAIKSVAESALKKLRTPLKRRKVI</sequence>